<reference evidence="14" key="1">
    <citation type="journal article" date="2022" name="bioRxiv">
        <title>Sequencing and chromosome-scale assembly of the giantPleurodeles waltlgenome.</title>
        <authorList>
            <person name="Brown T."/>
            <person name="Elewa A."/>
            <person name="Iarovenko S."/>
            <person name="Subramanian E."/>
            <person name="Araus A.J."/>
            <person name="Petzold A."/>
            <person name="Susuki M."/>
            <person name="Suzuki K.-i.T."/>
            <person name="Hayashi T."/>
            <person name="Toyoda A."/>
            <person name="Oliveira C."/>
            <person name="Osipova E."/>
            <person name="Leigh N.D."/>
            <person name="Simon A."/>
            <person name="Yun M.H."/>
        </authorList>
    </citation>
    <scope>NUCLEOTIDE SEQUENCE</scope>
    <source>
        <strain evidence="14">20211129_DDA</strain>
        <tissue evidence="14">Liver</tissue>
    </source>
</reference>
<evidence type="ECO:0000256" key="9">
    <source>
        <dbReference type="ARBA" id="ARBA00023002"/>
    </source>
</evidence>
<dbReference type="PANTHER" id="PTHR24300:SF387">
    <property type="entry name" value="INACTIVE CYTOCHROME P450 2G1"/>
    <property type="match status" value="1"/>
</dbReference>
<dbReference type="PRINTS" id="PR00385">
    <property type="entry name" value="P450"/>
</dbReference>
<protein>
    <submittedName>
        <fullName evidence="14">Uncharacterized protein</fullName>
    </submittedName>
</protein>
<evidence type="ECO:0000256" key="4">
    <source>
        <dbReference type="ARBA" id="ARBA00010617"/>
    </source>
</evidence>
<dbReference type="GO" id="GO:0016712">
    <property type="term" value="F:oxidoreductase activity, acting on paired donors, with incorporation or reduction of molecular oxygen, reduced flavin or flavoprotein as one donor, and incorporation of one atom of oxygen"/>
    <property type="evidence" value="ECO:0007669"/>
    <property type="project" value="TreeGrafter"/>
</dbReference>
<evidence type="ECO:0000313" key="14">
    <source>
        <dbReference type="EMBL" id="KAJ1149051.1"/>
    </source>
</evidence>
<dbReference type="Pfam" id="PF00067">
    <property type="entry name" value="p450"/>
    <property type="match status" value="1"/>
</dbReference>
<dbReference type="InterPro" id="IPR002401">
    <property type="entry name" value="Cyt_P450_E_grp-I"/>
</dbReference>
<keyword evidence="6 13" id="KW-0479">Metal-binding</keyword>
<keyword evidence="9" id="KW-0560">Oxidoreductase</keyword>
<dbReference type="GO" id="GO:0006082">
    <property type="term" value="P:organic acid metabolic process"/>
    <property type="evidence" value="ECO:0007669"/>
    <property type="project" value="TreeGrafter"/>
</dbReference>
<evidence type="ECO:0000256" key="1">
    <source>
        <dbReference type="ARBA" id="ARBA00001971"/>
    </source>
</evidence>
<dbReference type="GO" id="GO:0020037">
    <property type="term" value="F:heme binding"/>
    <property type="evidence" value="ECO:0007669"/>
    <property type="project" value="InterPro"/>
</dbReference>
<evidence type="ECO:0000313" key="15">
    <source>
        <dbReference type="Proteomes" id="UP001066276"/>
    </source>
</evidence>
<dbReference type="InterPro" id="IPR001128">
    <property type="entry name" value="Cyt_P450"/>
</dbReference>
<feature type="binding site" description="axial binding residue" evidence="13">
    <location>
        <position position="174"/>
    </location>
    <ligand>
        <name>heme</name>
        <dbReference type="ChEBI" id="CHEBI:30413"/>
    </ligand>
    <ligandPart>
        <name>Fe</name>
        <dbReference type="ChEBI" id="CHEBI:18248"/>
    </ligandPart>
</feature>
<evidence type="ECO:0000256" key="5">
    <source>
        <dbReference type="ARBA" id="ARBA00022617"/>
    </source>
</evidence>
<proteinExistence type="inferred from homology"/>
<evidence type="ECO:0000256" key="10">
    <source>
        <dbReference type="ARBA" id="ARBA00023004"/>
    </source>
</evidence>
<evidence type="ECO:0000256" key="2">
    <source>
        <dbReference type="ARBA" id="ARBA00004174"/>
    </source>
</evidence>
<dbReference type="GO" id="GO:0005506">
    <property type="term" value="F:iron ion binding"/>
    <property type="evidence" value="ECO:0007669"/>
    <property type="project" value="InterPro"/>
</dbReference>
<keyword evidence="8" id="KW-0492">Microsome</keyword>
<evidence type="ECO:0000256" key="7">
    <source>
        <dbReference type="ARBA" id="ARBA00022824"/>
    </source>
</evidence>
<dbReference type="Gene3D" id="1.10.630.10">
    <property type="entry name" value="Cytochrome P450"/>
    <property type="match status" value="1"/>
</dbReference>
<dbReference type="PRINTS" id="PR00463">
    <property type="entry name" value="EP450I"/>
</dbReference>
<dbReference type="EMBL" id="JANPWB010000009">
    <property type="protein sequence ID" value="KAJ1149051.1"/>
    <property type="molecule type" value="Genomic_DNA"/>
</dbReference>
<evidence type="ECO:0000256" key="13">
    <source>
        <dbReference type="PIRSR" id="PIRSR602401-1"/>
    </source>
</evidence>
<name>A0AAV7RCG1_PLEWA</name>
<evidence type="ECO:0000256" key="8">
    <source>
        <dbReference type="ARBA" id="ARBA00022848"/>
    </source>
</evidence>
<dbReference type="AlphaFoldDB" id="A0AAV7RCG1"/>
<dbReference type="PANTHER" id="PTHR24300">
    <property type="entry name" value="CYTOCHROME P450 508A4-RELATED"/>
    <property type="match status" value="1"/>
</dbReference>
<keyword evidence="10 13" id="KW-0408">Iron</keyword>
<dbReference type="GO" id="GO:0005789">
    <property type="term" value="C:endoplasmic reticulum membrane"/>
    <property type="evidence" value="ECO:0007669"/>
    <property type="project" value="UniProtKB-SubCell"/>
</dbReference>
<evidence type="ECO:0000256" key="6">
    <source>
        <dbReference type="ARBA" id="ARBA00022723"/>
    </source>
</evidence>
<evidence type="ECO:0000256" key="12">
    <source>
        <dbReference type="ARBA" id="ARBA00023136"/>
    </source>
</evidence>
<dbReference type="FunFam" id="1.10.630.10:FF:000238">
    <property type="entry name" value="Cytochrome P450 2A6"/>
    <property type="match status" value="1"/>
</dbReference>
<keyword evidence="15" id="KW-1185">Reference proteome</keyword>
<keyword evidence="5 13" id="KW-0349">Heme</keyword>
<accession>A0AAV7RCG1</accession>
<comment type="caution">
    <text evidence="14">The sequence shown here is derived from an EMBL/GenBank/DDBJ whole genome shotgun (WGS) entry which is preliminary data.</text>
</comment>
<dbReference type="SUPFAM" id="SSF48264">
    <property type="entry name" value="Cytochrome P450"/>
    <property type="match status" value="1"/>
</dbReference>
<comment type="subcellular location">
    <subcellularLocation>
        <location evidence="3">Endoplasmic reticulum membrane</location>
        <topology evidence="3">Peripheral membrane protein</topology>
    </subcellularLocation>
    <subcellularLocation>
        <location evidence="2">Microsome membrane</location>
        <topology evidence="2">Peripheral membrane protein</topology>
    </subcellularLocation>
</comment>
<dbReference type="InterPro" id="IPR036396">
    <property type="entry name" value="Cyt_P450_sf"/>
</dbReference>
<evidence type="ECO:0000256" key="11">
    <source>
        <dbReference type="ARBA" id="ARBA00023033"/>
    </source>
</evidence>
<dbReference type="InterPro" id="IPR050182">
    <property type="entry name" value="Cytochrome_P450_fam2"/>
</dbReference>
<organism evidence="14 15">
    <name type="scientific">Pleurodeles waltl</name>
    <name type="common">Iberian ribbed newt</name>
    <dbReference type="NCBI Taxonomy" id="8319"/>
    <lineage>
        <taxon>Eukaryota</taxon>
        <taxon>Metazoa</taxon>
        <taxon>Chordata</taxon>
        <taxon>Craniata</taxon>
        <taxon>Vertebrata</taxon>
        <taxon>Euteleostomi</taxon>
        <taxon>Amphibia</taxon>
        <taxon>Batrachia</taxon>
        <taxon>Caudata</taxon>
        <taxon>Salamandroidea</taxon>
        <taxon>Salamandridae</taxon>
        <taxon>Pleurodelinae</taxon>
        <taxon>Pleurodeles</taxon>
    </lineage>
</organism>
<dbReference type="GO" id="GO:0006805">
    <property type="term" value="P:xenobiotic metabolic process"/>
    <property type="evidence" value="ECO:0007669"/>
    <property type="project" value="TreeGrafter"/>
</dbReference>
<sequence>MKGLLVALGRDERFLSPTSLVLVSRKRLKQDLLSLFLPCRMSAMKGKRSVEEFLPLVTTHGKVQEEIDRVLGSEHSNTGHRKRMPYTDAIIHEVQRFGNIVPLGVPRETTVDVNFKGYFIPKGTHIIPLLESVLYDRTQFAKPEEFNPQHFLDSDGRFLKNDALMSFGAGRRMCIVKTLATTELFVFFTSLLQKFILRLPPGVTHIDLTPAIGFTTPPLPFELCALPRS</sequence>
<keyword evidence="7" id="KW-0256">Endoplasmic reticulum</keyword>
<comment type="similarity">
    <text evidence="4">Belongs to the cytochrome P450 family.</text>
</comment>
<keyword evidence="11" id="KW-0503">Monooxygenase</keyword>
<comment type="cofactor">
    <cofactor evidence="1 13">
        <name>heme</name>
        <dbReference type="ChEBI" id="CHEBI:30413"/>
    </cofactor>
</comment>
<evidence type="ECO:0000256" key="3">
    <source>
        <dbReference type="ARBA" id="ARBA00004406"/>
    </source>
</evidence>
<dbReference type="Proteomes" id="UP001066276">
    <property type="component" value="Chromosome 5"/>
</dbReference>
<gene>
    <name evidence="14" type="ORF">NDU88_001870</name>
</gene>
<keyword evidence="12" id="KW-0472">Membrane</keyword>